<organism evidence="3 4">
    <name type="scientific">Candidatus Dojkabacteria bacterium</name>
    <dbReference type="NCBI Taxonomy" id="2099670"/>
    <lineage>
        <taxon>Bacteria</taxon>
        <taxon>Candidatus Dojkabacteria</taxon>
    </lineage>
</organism>
<accession>A0A955L6S3</accession>
<dbReference type="Pfam" id="PF13229">
    <property type="entry name" value="Beta_helix"/>
    <property type="match status" value="1"/>
</dbReference>
<sequence>YGINNGVDGDITIEGNFFNQNSFGIVQTVGNAVTRQDVSNDIHPGFTRVGGTNALTGSLCNGIEENCFDKNIVAGFYSIDTTINNKSTILSENDFSYGNGSDNNQSVLEVWKGTFEIFSNEHRRTDLTPASIDIDFIPQITTDYYTAFFPSYEVIGYVNNTPQCLELSASCPDDLSTANNNENTSIVGLYLDVAGTPYNLGTLGAPYYSYYWPHMPTGTYQIDTPHFASQEFSFDGDATTDPIDGYPSRDLGGVFYSDRGEPWTDLSGLDSKSLERFQIMEVELVDGNPVKQQDNSFIITVDVATDNQDNVSNSGYDDGSGVYSGGGNEGPDGLANGETTLREAILVANSHPGLDKIEFASGVTTIALTSPLPEITDPIFIDGKKTVIIDGTSAGSTNGFTINSSGSTIQNLTIKNFSGNGISILSGTNNKISRNSIYQNNQLGIDLNNDGVTANDVLDNDTGANNLQNYPVIAAAGKGSIQLVGSINSQPNTNYVIEFFYNQNKDTSGYGEGEIFVGDLAVATDANGNASFQTTYDYPAEVGKYMTATLTDPSGNTSEFSQAVQISLAPDAVDDNVSTPGQVIIDVLSNDSDLDGSLDLNTLKIIVDPQHGTVIINYENGTITYIPDPGYFGIDSFTYIICDNTGLCDTAVVNINVIQDLNPKDTPIITATPSLANTVAPTVGIELIDLPKTGSGASTNNLFNTYLALIPLMGAILTAVLVYPRAILYALLWLKRPHNPVWGQTLNDDKAIKFVKIQLKRYGELYAETISNSNGEYGFQVPAGDYVLKTTHPAFVTFNKNIRVKNSKEYNLNIEIHKKNFSKETSFRNIYFRTREIILRSLHNINATLFMIGLIWSIFATYRYPILFNVLIMLIYLVLIIWNTLSSDLYFKAFHKNNS</sequence>
<feature type="transmembrane region" description="Helical" evidence="1">
    <location>
        <begin position="866"/>
        <end position="885"/>
    </location>
</feature>
<feature type="transmembrane region" description="Helical" evidence="1">
    <location>
        <begin position="706"/>
        <end position="734"/>
    </location>
</feature>
<name>A0A955L6S3_9BACT</name>
<dbReference type="EMBL" id="JAGQLK010000117">
    <property type="protein sequence ID" value="MCA9383708.1"/>
    <property type="molecule type" value="Genomic_DNA"/>
</dbReference>
<feature type="non-terminal residue" evidence="3">
    <location>
        <position position="1"/>
    </location>
</feature>
<evidence type="ECO:0000313" key="3">
    <source>
        <dbReference type="EMBL" id="MCA9383708.1"/>
    </source>
</evidence>
<dbReference type="SUPFAM" id="SSF49464">
    <property type="entry name" value="Carboxypeptidase regulatory domain-like"/>
    <property type="match status" value="1"/>
</dbReference>
<dbReference type="Pfam" id="PF17963">
    <property type="entry name" value="Big_9"/>
    <property type="match status" value="1"/>
</dbReference>
<feature type="transmembrane region" description="Helical" evidence="1">
    <location>
        <begin position="837"/>
        <end position="860"/>
    </location>
</feature>
<evidence type="ECO:0000259" key="2">
    <source>
        <dbReference type="Pfam" id="PF13229"/>
    </source>
</evidence>
<protein>
    <submittedName>
        <fullName evidence="3">Cadherin-like domain-containing protein</fullName>
    </submittedName>
</protein>
<keyword evidence="1" id="KW-0812">Transmembrane</keyword>
<reference evidence="3" key="1">
    <citation type="submission" date="2020-04" db="EMBL/GenBank/DDBJ databases">
        <authorList>
            <person name="Zhang T."/>
        </authorList>
    </citation>
    <scope>NUCLEOTIDE SEQUENCE</scope>
    <source>
        <strain evidence="3">HKST-UBA14</strain>
    </source>
</reference>
<reference evidence="3" key="2">
    <citation type="journal article" date="2021" name="Microbiome">
        <title>Successional dynamics and alternative stable states in a saline activated sludge microbial community over 9 years.</title>
        <authorList>
            <person name="Wang Y."/>
            <person name="Ye J."/>
            <person name="Ju F."/>
            <person name="Liu L."/>
            <person name="Boyd J.A."/>
            <person name="Deng Y."/>
            <person name="Parks D.H."/>
            <person name="Jiang X."/>
            <person name="Yin X."/>
            <person name="Woodcroft B.J."/>
            <person name="Tyson G.W."/>
            <person name="Hugenholtz P."/>
            <person name="Polz M.F."/>
            <person name="Zhang T."/>
        </authorList>
    </citation>
    <scope>NUCLEOTIDE SEQUENCE</scope>
    <source>
        <strain evidence="3">HKST-UBA14</strain>
    </source>
</reference>
<dbReference type="InterPro" id="IPR006626">
    <property type="entry name" value="PbH1"/>
</dbReference>
<comment type="caution">
    <text evidence="3">The sequence shown here is derived from an EMBL/GenBank/DDBJ whole genome shotgun (WGS) entry which is preliminary data.</text>
</comment>
<keyword evidence="1" id="KW-1133">Transmembrane helix</keyword>
<dbReference type="SMART" id="SM00710">
    <property type="entry name" value="PbH1"/>
    <property type="match status" value="2"/>
</dbReference>
<dbReference type="Gene3D" id="2.60.40.1120">
    <property type="entry name" value="Carboxypeptidase-like, regulatory domain"/>
    <property type="match status" value="1"/>
</dbReference>
<dbReference type="Proteomes" id="UP000783287">
    <property type="component" value="Unassembled WGS sequence"/>
</dbReference>
<dbReference type="AlphaFoldDB" id="A0A955L6S3"/>
<dbReference type="InterPro" id="IPR011050">
    <property type="entry name" value="Pectin_lyase_fold/virulence"/>
</dbReference>
<keyword evidence="1" id="KW-0472">Membrane</keyword>
<feature type="domain" description="Right handed beta helix" evidence="2">
    <location>
        <begin position="379"/>
        <end position="462"/>
    </location>
</feature>
<dbReference type="InterPro" id="IPR008969">
    <property type="entry name" value="CarboxyPept-like_regulatory"/>
</dbReference>
<gene>
    <name evidence="3" type="ORF">KC909_05035</name>
</gene>
<evidence type="ECO:0000256" key="1">
    <source>
        <dbReference type="SAM" id="Phobius"/>
    </source>
</evidence>
<proteinExistence type="predicted"/>
<evidence type="ECO:0000313" key="4">
    <source>
        <dbReference type="Proteomes" id="UP000783287"/>
    </source>
</evidence>
<dbReference type="InterPro" id="IPR039448">
    <property type="entry name" value="Beta_helix"/>
</dbReference>
<dbReference type="Gene3D" id="2.60.40.3440">
    <property type="match status" value="1"/>
</dbReference>
<dbReference type="SUPFAM" id="SSF51126">
    <property type="entry name" value="Pectin lyase-like"/>
    <property type="match status" value="1"/>
</dbReference>